<dbReference type="RefSeq" id="WP_252664411.1">
    <property type="nucleotide sequence ID" value="NZ_CP098611.1"/>
</dbReference>
<gene>
    <name evidence="2" type="ORF">NEA10_06155</name>
</gene>
<proteinExistence type="predicted"/>
<name>A0ABY5ATY0_9CYAN</name>
<keyword evidence="3" id="KW-1185">Reference proteome</keyword>
<reference evidence="2" key="1">
    <citation type="submission" date="2022-06" db="EMBL/GenBank/DDBJ databases">
        <title>Genome sequence of Phormidium yuhuli AB48 isolated from an industrial photobioreactor environment.</title>
        <authorList>
            <person name="Qiu Y."/>
            <person name="Noonan A.J.C."/>
            <person name="Dofher K."/>
            <person name="Koch M."/>
            <person name="Kieft B."/>
            <person name="Lin X."/>
            <person name="Ziels R.M."/>
            <person name="Hallam S.J."/>
        </authorList>
    </citation>
    <scope>NUCLEOTIDE SEQUENCE</scope>
    <source>
        <strain evidence="2">AB48</strain>
    </source>
</reference>
<dbReference type="Proteomes" id="UP001056708">
    <property type="component" value="Chromosome"/>
</dbReference>
<feature type="compositionally biased region" description="Low complexity" evidence="1">
    <location>
        <begin position="96"/>
        <end position="111"/>
    </location>
</feature>
<organism evidence="2 3">
    <name type="scientific">Phormidium yuhuli AB48</name>
    <dbReference type="NCBI Taxonomy" id="2940671"/>
    <lineage>
        <taxon>Bacteria</taxon>
        <taxon>Bacillati</taxon>
        <taxon>Cyanobacteriota</taxon>
        <taxon>Cyanophyceae</taxon>
        <taxon>Oscillatoriophycideae</taxon>
        <taxon>Oscillatoriales</taxon>
        <taxon>Oscillatoriaceae</taxon>
        <taxon>Phormidium</taxon>
        <taxon>Phormidium yuhuli</taxon>
    </lineage>
</organism>
<feature type="region of interest" description="Disordered" evidence="1">
    <location>
        <begin position="1"/>
        <end position="26"/>
    </location>
</feature>
<accession>A0ABY5ATY0</accession>
<evidence type="ECO:0000313" key="2">
    <source>
        <dbReference type="EMBL" id="USR92303.1"/>
    </source>
</evidence>
<protein>
    <submittedName>
        <fullName evidence="2">Uncharacterized protein</fullName>
    </submittedName>
</protein>
<evidence type="ECO:0000313" key="3">
    <source>
        <dbReference type="Proteomes" id="UP001056708"/>
    </source>
</evidence>
<feature type="compositionally biased region" description="Polar residues" evidence="1">
    <location>
        <begin position="82"/>
        <end position="95"/>
    </location>
</feature>
<evidence type="ECO:0000256" key="1">
    <source>
        <dbReference type="SAM" id="MobiDB-lite"/>
    </source>
</evidence>
<sequence>MTGFIRGLFGSKKQKEQNTIKQQQPSQAYFLDNDAAKTLGDIDYMRTSKQVRRTFPKGQRDFNVGDTERYVDVSSMEERKFGNSQPTPSVGNTPGASMNANSSTNSSSSANLGESFERRNARTDTSMDMFRNMAKDVKRR</sequence>
<feature type="region of interest" description="Disordered" evidence="1">
    <location>
        <begin position="74"/>
        <end position="140"/>
    </location>
</feature>
<dbReference type="EMBL" id="CP098611">
    <property type="protein sequence ID" value="USR92303.1"/>
    <property type="molecule type" value="Genomic_DNA"/>
</dbReference>